<evidence type="ECO:0000313" key="1">
    <source>
        <dbReference type="EMBL" id="MFC4587918.1"/>
    </source>
</evidence>
<dbReference type="Gene3D" id="1.10.10.10">
    <property type="entry name" value="Winged helix-like DNA-binding domain superfamily/Winged helix DNA-binding domain"/>
    <property type="match status" value="1"/>
</dbReference>
<dbReference type="SUPFAM" id="SSF46785">
    <property type="entry name" value="Winged helix' DNA-binding domain"/>
    <property type="match status" value="1"/>
</dbReference>
<evidence type="ECO:0000313" key="2">
    <source>
        <dbReference type="Proteomes" id="UP001595891"/>
    </source>
</evidence>
<proteinExistence type="predicted"/>
<accession>A0ABV9EFJ6</accession>
<gene>
    <name evidence="1" type="ORF">ACFO8L_17635</name>
</gene>
<name>A0ABV9EFJ6_9ACTN</name>
<dbReference type="Proteomes" id="UP001595891">
    <property type="component" value="Unassembled WGS sequence"/>
</dbReference>
<dbReference type="EMBL" id="JBHSFN010000010">
    <property type="protein sequence ID" value="MFC4587918.1"/>
    <property type="molecule type" value="Genomic_DNA"/>
</dbReference>
<protein>
    <submittedName>
        <fullName evidence="1">MarR family winged helix-turn-helix transcriptional regulator</fullName>
    </submittedName>
</protein>
<comment type="caution">
    <text evidence="1">The sequence shown here is derived from an EMBL/GenBank/DDBJ whole genome shotgun (WGS) entry which is preliminary data.</text>
</comment>
<dbReference type="RefSeq" id="WP_262840692.1">
    <property type="nucleotide sequence ID" value="NZ_JANZYP010000002.1"/>
</dbReference>
<dbReference type="InterPro" id="IPR036390">
    <property type="entry name" value="WH_DNA-bd_sf"/>
</dbReference>
<keyword evidence="2" id="KW-1185">Reference proteome</keyword>
<reference evidence="2" key="1">
    <citation type="journal article" date="2019" name="Int. J. Syst. Evol. Microbiol.">
        <title>The Global Catalogue of Microorganisms (GCM) 10K type strain sequencing project: providing services to taxonomists for standard genome sequencing and annotation.</title>
        <authorList>
            <consortium name="The Broad Institute Genomics Platform"/>
            <consortium name="The Broad Institute Genome Sequencing Center for Infectious Disease"/>
            <person name="Wu L."/>
            <person name="Ma J."/>
        </authorList>
    </citation>
    <scope>NUCLEOTIDE SEQUENCE [LARGE SCALE GENOMIC DNA]</scope>
    <source>
        <strain evidence="2">CCUG 49560</strain>
    </source>
</reference>
<dbReference type="InterPro" id="IPR036388">
    <property type="entry name" value="WH-like_DNA-bd_sf"/>
</dbReference>
<organism evidence="1 2">
    <name type="scientific">Sphaerisporangium corydalis</name>
    <dbReference type="NCBI Taxonomy" id="1441875"/>
    <lineage>
        <taxon>Bacteria</taxon>
        <taxon>Bacillati</taxon>
        <taxon>Actinomycetota</taxon>
        <taxon>Actinomycetes</taxon>
        <taxon>Streptosporangiales</taxon>
        <taxon>Streptosporangiaceae</taxon>
        <taxon>Sphaerisporangium</taxon>
    </lineage>
</organism>
<sequence>MTTPQIAFGPALAFAERTLTAVLRRHLAERRTTPETWYALQLIAMRGPRLSREALSHDLADSRSLDTESTRELLTRLETEGLISGDEELSLTPEGETLHRSLREFVTTPTAELLSRFDPDDIATTVRTLQAITQQATKDLTSN</sequence>